<sequence>MIERYGWTDYFADAFQKKYARSGFIAGRVVLQQRGSYTVVTENGPVTARPTGRLLHEADDIGQPCVGDWVALLMDKKAGIGTVQAVLPRKSALVRRAIEDASRATQIIAANVDVAFIVTSLNADLNLRRIQRYLAAVRQSGARPVVVLTKADLVDNAAEKIAEMRDQEIDSPVVAISSRSGEGLDEFLSYVRAGETCVMIGSSGVGKSTLVNTLLAEDRMVTREVRENDDQGRHTTSHRELIVLPSGGMLVDTPGIREIGLLDAEEGVAEVFDDVEDLMTQCKFSNCSHVSEPGCAVQGAIKDGSLLLDRWTHFVQLQLEMAEAKDKVDKTARDAERRRLAATQKNYRATKRNYRGSKD</sequence>
<evidence type="ECO:0000256" key="2">
    <source>
        <dbReference type="ARBA" id="ARBA00022517"/>
    </source>
</evidence>
<dbReference type="PROSITE" id="PS50936">
    <property type="entry name" value="ENGC_GTPASE"/>
    <property type="match status" value="1"/>
</dbReference>
<dbReference type="SUPFAM" id="SSF52540">
    <property type="entry name" value="P-loop containing nucleoside triphosphate hydrolases"/>
    <property type="match status" value="1"/>
</dbReference>
<comment type="similarity">
    <text evidence="10">Belongs to the TRAFAC class YlqF/YawG GTPase family. RsgA subfamily.</text>
</comment>
<feature type="domain" description="EngC GTPase" evidence="12">
    <location>
        <begin position="110"/>
        <end position="257"/>
    </location>
</feature>
<evidence type="ECO:0000256" key="3">
    <source>
        <dbReference type="ARBA" id="ARBA00022723"/>
    </source>
</evidence>
<comment type="subunit">
    <text evidence="10">Monomer. Associates with 30S ribosomal subunit, binds 16S rRNA.</text>
</comment>
<comment type="cofactor">
    <cofactor evidence="10">
        <name>Zn(2+)</name>
        <dbReference type="ChEBI" id="CHEBI:29105"/>
    </cofactor>
    <text evidence="10">Binds 1 zinc ion per subunit.</text>
</comment>
<dbReference type="PANTHER" id="PTHR32120:SF10">
    <property type="entry name" value="SMALL RIBOSOMAL SUBUNIT BIOGENESIS GTPASE RSGA"/>
    <property type="match status" value="1"/>
</dbReference>
<dbReference type="PROSITE" id="PS51721">
    <property type="entry name" value="G_CP"/>
    <property type="match status" value="1"/>
</dbReference>
<comment type="caution">
    <text evidence="14">The sequence shown here is derived from an EMBL/GenBank/DDBJ whole genome shotgun (WGS) entry which is preliminary data.</text>
</comment>
<dbReference type="NCBIfam" id="TIGR00157">
    <property type="entry name" value="ribosome small subunit-dependent GTPase A"/>
    <property type="match status" value="1"/>
</dbReference>
<keyword evidence="6 10" id="KW-0378">Hydrolase</keyword>
<proteinExistence type="inferred from homology"/>
<evidence type="ECO:0000256" key="11">
    <source>
        <dbReference type="SAM" id="MobiDB-lite"/>
    </source>
</evidence>
<gene>
    <name evidence="10 14" type="primary">rsgA</name>
    <name evidence="14" type="ORF">GCM10009093_22980</name>
</gene>
<accession>A0ABN0YHL3</accession>
<comment type="function">
    <text evidence="10">One of several proteins that assist in the late maturation steps of the functional core of the 30S ribosomal subunit. Helps release RbfA from mature subunits. May play a role in the assembly of ribosomal proteins into the subunit. Circularly permuted GTPase that catalyzes slow GTP hydrolysis, GTPase activity is stimulated by the 30S ribosomal subunit.</text>
</comment>
<keyword evidence="4 10" id="KW-0699">rRNA-binding</keyword>
<dbReference type="InterPro" id="IPR027417">
    <property type="entry name" value="P-loop_NTPase"/>
</dbReference>
<protein>
    <recommendedName>
        <fullName evidence="10">Small ribosomal subunit biogenesis GTPase RsgA</fullName>
        <ecNumber evidence="10">3.6.1.-</ecNumber>
    </recommendedName>
</protein>
<keyword evidence="15" id="KW-1185">Reference proteome</keyword>
<dbReference type="InterPro" id="IPR010914">
    <property type="entry name" value="RsgA_GTPase_dom"/>
</dbReference>
<feature type="binding site" evidence="10">
    <location>
        <position position="282"/>
    </location>
    <ligand>
        <name>Zn(2+)</name>
        <dbReference type="ChEBI" id="CHEBI:29105"/>
    </ligand>
</feature>
<evidence type="ECO:0000256" key="5">
    <source>
        <dbReference type="ARBA" id="ARBA00022741"/>
    </source>
</evidence>
<dbReference type="RefSeq" id="WP_167178007.1">
    <property type="nucleotide sequence ID" value="NZ_BAAAEJ010000008.1"/>
</dbReference>
<organism evidence="14 15">
    <name type="scientific">Brevundimonas terrae</name>
    <dbReference type="NCBI Taxonomy" id="363631"/>
    <lineage>
        <taxon>Bacteria</taxon>
        <taxon>Pseudomonadati</taxon>
        <taxon>Pseudomonadota</taxon>
        <taxon>Alphaproteobacteria</taxon>
        <taxon>Caulobacterales</taxon>
        <taxon>Caulobacteraceae</taxon>
        <taxon>Brevundimonas</taxon>
    </lineage>
</organism>
<feature type="binding site" evidence="10">
    <location>
        <begin position="201"/>
        <end position="209"/>
    </location>
    <ligand>
        <name>GTP</name>
        <dbReference type="ChEBI" id="CHEBI:37565"/>
    </ligand>
</feature>
<evidence type="ECO:0000256" key="4">
    <source>
        <dbReference type="ARBA" id="ARBA00022730"/>
    </source>
</evidence>
<evidence type="ECO:0000313" key="15">
    <source>
        <dbReference type="Proteomes" id="UP001500791"/>
    </source>
</evidence>
<feature type="compositionally biased region" description="Basic residues" evidence="11">
    <location>
        <begin position="348"/>
        <end position="359"/>
    </location>
</feature>
<reference evidence="14 15" key="1">
    <citation type="journal article" date="2019" name="Int. J. Syst. Evol. Microbiol.">
        <title>The Global Catalogue of Microorganisms (GCM) 10K type strain sequencing project: providing services to taxonomists for standard genome sequencing and annotation.</title>
        <authorList>
            <consortium name="The Broad Institute Genomics Platform"/>
            <consortium name="The Broad Institute Genome Sequencing Center for Infectious Disease"/>
            <person name="Wu L."/>
            <person name="Ma J."/>
        </authorList>
    </citation>
    <scope>NUCLEOTIDE SEQUENCE [LARGE SCALE GENOMIC DNA]</scope>
    <source>
        <strain evidence="14 15">JCM 13476</strain>
    </source>
</reference>
<evidence type="ECO:0000313" key="14">
    <source>
        <dbReference type="EMBL" id="GAA0395819.1"/>
    </source>
</evidence>
<evidence type="ECO:0000259" key="13">
    <source>
        <dbReference type="PROSITE" id="PS51721"/>
    </source>
</evidence>
<dbReference type="EC" id="3.6.1.-" evidence="10"/>
<feature type="domain" description="CP-type G" evidence="13">
    <location>
        <begin position="98"/>
        <end position="259"/>
    </location>
</feature>
<keyword evidence="1 10" id="KW-0963">Cytoplasm</keyword>
<feature type="binding site" evidence="10">
    <location>
        <position position="295"/>
    </location>
    <ligand>
        <name>Zn(2+)</name>
        <dbReference type="ChEBI" id="CHEBI:29105"/>
    </ligand>
</feature>
<dbReference type="Proteomes" id="UP001500791">
    <property type="component" value="Unassembled WGS sequence"/>
</dbReference>
<keyword evidence="3 10" id="KW-0479">Metal-binding</keyword>
<evidence type="ECO:0000259" key="12">
    <source>
        <dbReference type="PROSITE" id="PS50936"/>
    </source>
</evidence>
<feature type="region of interest" description="Disordered" evidence="11">
    <location>
        <begin position="339"/>
        <end position="359"/>
    </location>
</feature>
<evidence type="ECO:0000256" key="6">
    <source>
        <dbReference type="ARBA" id="ARBA00022801"/>
    </source>
</evidence>
<keyword evidence="2 10" id="KW-0690">Ribosome biogenesis</keyword>
<keyword evidence="9 10" id="KW-0342">GTP-binding</keyword>
<evidence type="ECO:0000256" key="7">
    <source>
        <dbReference type="ARBA" id="ARBA00022833"/>
    </source>
</evidence>
<feature type="binding site" evidence="10">
    <location>
        <position position="287"/>
    </location>
    <ligand>
        <name>Zn(2+)</name>
        <dbReference type="ChEBI" id="CHEBI:29105"/>
    </ligand>
</feature>
<evidence type="ECO:0000256" key="9">
    <source>
        <dbReference type="ARBA" id="ARBA00023134"/>
    </source>
</evidence>
<dbReference type="Gene3D" id="3.40.50.300">
    <property type="entry name" value="P-loop containing nucleotide triphosphate hydrolases"/>
    <property type="match status" value="1"/>
</dbReference>
<keyword evidence="8 10" id="KW-0694">RNA-binding</keyword>
<evidence type="ECO:0000256" key="10">
    <source>
        <dbReference type="HAMAP-Rule" id="MF_01820"/>
    </source>
</evidence>
<feature type="binding site" evidence="10">
    <location>
        <begin position="149"/>
        <end position="152"/>
    </location>
    <ligand>
        <name>GTP</name>
        <dbReference type="ChEBI" id="CHEBI:37565"/>
    </ligand>
</feature>
<dbReference type="EMBL" id="BAAAEJ010000008">
    <property type="protein sequence ID" value="GAA0395819.1"/>
    <property type="molecule type" value="Genomic_DNA"/>
</dbReference>
<dbReference type="InterPro" id="IPR004881">
    <property type="entry name" value="Ribosome_biogen_GTPase_RsgA"/>
</dbReference>
<dbReference type="InterPro" id="IPR030378">
    <property type="entry name" value="G_CP_dom"/>
</dbReference>
<keyword evidence="7 10" id="KW-0862">Zinc</keyword>
<feature type="binding site" evidence="10">
    <location>
        <position position="289"/>
    </location>
    <ligand>
        <name>Zn(2+)</name>
        <dbReference type="ChEBI" id="CHEBI:29105"/>
    </ligand>
</feature>
<dbReference type="HAMAP" id="MF_01820">
    <property type="entry name" value="GTPase_RsgA"/>
    <property type="match status" value="1"/>
</dbReference>
<keyword evidence="5 10" id="KW-0547">Nucleotide-binding</keyword>
<dbReference type="CDD" id="cd01854">
    <property type="entry name" value="YjeQ_EngC"/>
    <property type="match status" value="1"/>
</dbReference>
<comment type="subcellular location">
    <subcellularLocation>
        <location evidence="10">Cytoplasm</location>
    </subcellularLocation>
</comment>
<dbReference type="Gene3D" id="1.10.40.50">
    <property type="entry name" value="Probable gtpase engc, domain 3"/>
    <property type="match status" value="1"/>
</dbReference>
<dbReference type="PANTHER" id="PTHR32120">
    <property type="entry name" value="SMALL RIBOSOMAL SUBUNIT BIOGENESIS GTPASE RSGA"/>
    <property type="match status" value="1"/>
</dbReference>
<dbReference type="Pfam" id="PF03193">
    <property type="entry name" value="RsgA_GTPase"/>
    <property type="match status" value="1"/>
</dbReference>
<evidence type="ECO:0000256" key="1">
    <source>
        <dbReference type="ARBA" id="ARBA00022490"/>
    </source>
</evidence>
<evidence type="ECO:0000256" key="8">
    <source>
        <dbReference type="ARBA" id="ARBA00022884"/>
    </source>
</evidence>
<name>A0ABN0YHL3_9CAUL</name>